<dbReference type="EMBL" id="JAGPXD010000004">
    <property type="protein sequence ID" value="KAH7358095.1"/>
    <property type="molecule type" value="Genomic_DNA"/>
</dbReference>
<accession>A0A8K0TGD5</accession>
<name>A0A8K0TGD5_9PEZI</name>
<sequence>MPRSSPGIHSPGCCAEQALHSTHPLDSYNKAPASTAGPLPAARHTPCLGDPGSSWVGNYIISPGCSSWANPPILDPGNRFSRTAPTRHTRRRLFTHSFLAVSLLPRSYLARGRTLLCDRQPGRTGADFESLQPTNTYTATFLNLRTTTPHPCPRVPRALENFRDLERRTNRLHRASQRPLTRLFSVVLTAGACLASSEHLAGLPQRFKPRRPIYFSLTLPSFCFPH</sequence>
<comment type="caution">
    <text evidence="1">The sequence shown here is derived from an EMBL/GenBank/DDBJ whole genome shotgun (WGS) entry which is preliminary data.</text>
</comment>
<evidence type="ECO:0000313" key="2">
    <source>
        <dbReference type="Proteomes" id="UP000813385"/>
    </source>
</evidence>
<proteinExistence type="predicted"/>
<dbReference type="Proteomes" id="UP000813385">
    <property type="component" value="Unassembled WGS sequence"/>
</dbReference>
<reference evidence="1" key="1">
    <citation type="journal article" date="2021" name="Nat. Commun.">
        <title>Genetic determinants of endophytism in the Arabidopsis root mycobiome.</title>
        <authorList>
            <person name="Mesny F."/>
            <person name="Miyauchi S."/>
            <person name="Thiergart T."/>
            <person name="Pickel B."/>
            <person name="Atanasova L."/>
            <person name="Karlsson M."/>
            <person name="Huettel B."/>
            <person name="Barry K.W."/>
            <person name="Haridas S."/>
            <person name="Chen C."/>
            <person name="Bauer D."/>
            <person name="Andreopoulos W."/>
            <person name="Pangilinan J."/>
            <person name="LaButti K."/>
            <person name="Riley R."/>
            <person name="Lipzen A."/>
            <person name="Clum A."/>
            <person name="Drula E."/>
            <person name="Henrissat B."/>
            <person name="Kohler A."/>
            <person name="Grigoriev I.V."/>
            <person name="Martin F.M."/>
            <person name="Hacquard S."/>
        </authorList>
    </citation>
    <scope>NUCLEOTIDE SEQUENCE</scope>
    <source>
        <strain evidence="1">MPI-CAGE-AT-0016</strain>
    </source>
</reference>
<organism evidence="1 2">
    <name type="scientific">Plectosphaerella cucumerina</name>
    <dbReference type="NCBI Taxonomy" id="40658"/>
    <lineage>
        <taxon>Eukaryota</taxon>
        <taxon>Fungi</taxon>
        <taxon>Dikarya</taxon>
        <taxon>Ascomycota</taxon>
        <taxon>Pezizomycotina</taxon>
        <taxon>Sordariomycetes</taxon>
        <taxon>Hypocreomycetidae</taxon>
        <taxon>Glomerellales</taxon>
        <taxon>Plectosphaerellaceae</taxon>
        <taxon>Plectosphaerella</taxon>
    </lineage>
</organism>
<keyword evidence="2" id="KW-1185">Reference proteome</keyword>
<gene>
    <name evidence="1" type="ORF">B0T11DRAFT_99738</name>
</gene>
<dbReference type="AlphaFoldDB" id="A0A8K0TGD5"/>
<protein>
    <submittedName>
        <fullName evidence="1">Uncharacterized protein</fullName>
    </submittedName>
</protein>
<evidence type="ECO:0000313" key="1">
    <source>
        <dbReference type="EMBL" id="KAH7358095.1"/>
    </source>
</evidence>